<protein>
    <submittedName>
        <fullName evidence="5">Helix-turn-helix domain-containing protein</fullName>
    </submittedName>
</protein>
<dbReference type="PROSITE" id="PS01124">
    <property type="entry name" value="HTH_ARAC_FAMILY_2"/>
    <property type="match status" value="1"/>
</dbReference>
<evidence type="ECO:0000256" key="2">
    <source>
        <dbReference type="ARBA" id="ARBA00023125"/>
    </source>
</evidence>
<accession>A0A6G9H8W1</accession>
<dbReference type="InterPro" id="IPR018060">
    <property type="entry name" value="HTH_AraC"/>
</dbReference>
<reference evidence="5 6" key="1">
    <citation type="submission" date="2020-03" db="EMBL/GenBank/DDBJ databases">
        <title>A novel species.</title>
        <authorList>
            <person name="Gao J."/>
        </authorList>
    </citation>
    <scope>NUCLEOTIDE SEQUENCE [LARGE SCALE GENOMIC DNA]</scope>
    <source>
        <strain evidence="5 6">QMT-12</strain>
    </source>
</reference>
<evidence type="ECO:0000313" key="6">
    <source>
        <dbReference type="Proteomes" id="UP000501179"/>
    </source>
</evidence>
<dbReference type="InterPro" id="IPR050204">
    <property type="entry name" value="AraC_XylS_family_regulators"/>
</dbReference>
<organism evidence="5 6">
    <name type="scientific">Streptomyces liangshanensis</name>
    <dbReference type="NCBI Taxonomy" id="2717324"/>
    <lineage>
        <taxon>Bacteria</taxon>
        <taxon>Bacillati</taxon>
        <taxon>Actinomycetota</taxon>
        <taxon>Actinomycetes</taxon>
        <taxon>Kitasatosporales</taxon>
        <taxon>Streptomycetaceae</taxon>
        <taxon>Streptomyces</taxon>
    </lineage>
</organism>
<keyword evidence="2" id="KW-0238">DNA-binding</keyword>
<keyword evidence="1" id="KW-0805">Transcription regulation</keyword>
<dbReference type="EMBL" id="CP050177">
    <property type="protein sequence ID" value="QIQ06679.1"/>
    <property type="molecule type" value="Genomic_DNA"/>
</dbReference>
<dbReference type="PANTHER" id="PTHR46796">
    <property type="entry name" value="HTH-TYPE TRANSCRIPTIONAL ACTIVATOR RHAS-RELATED"/>
    <property type="match status" value="1"/>
</dbReference>
<dbReference type="PRINTS" id="PR00032">
    <property type="entry name" value="HTHARAC"/>
</dbReference>
<dbReference type="InterPro" id="IPR009057">
    <property type="entry name" value="Homeodomain-like_sf"/>
</dbReference>
<name>A0A6G9H8W1_9ACTN</name>
<evidence type="ECO:0000313" key="5">
    <source>
        <dbReference type="EMBL" id="QIQ06679.1"/>
    </source>
</evidence>
<dbReference type="InterPro" id="IPR020449">
    <property type="entry name" value="Tscrpt_reg_AraC-type_HTH"/>
</dbReference>
<gene>
    <name evidence="5" type="ORF">HA039_03845</name>
</gene>
<evidence type="ECO:0000256" key="1">
    <source>
        <dbReference type="ARBA" id="ARBA00023015"/>
    </source>
</evidence>
<feature type="domain" description="HTH araC/xylS-type" evidence="4">
    <location>
        <begin position="31"/>
        <end position="131"/>
    </location>
</feature>
<evidence type="ECO:0000259" key="4">
    <source>
        <dbReference type="PROSITE" id="PS01124"/>
    </source>
</evidence>
<dbReference type="Proteomes" id="UP000501179">
    <property type="component" value="Chromosome"/>
</dbReference>
<dbReference type="GO" id="GO:0043565">
    <property type="term" value="F:sequence-specific DNA binding"/>
    <property type="evidence" value="ECO:0007669"/>
    <property type="project" value="InterPro"/>
</dbReference>
<dbReference type="Gene3D" id="1.10.10.60">
    <property type="entry name" value="Homeodomain-like"/>
    <property type="match status" value="1"/>
</dbReference>
<sequence>MPPHCRWIRLLDEGRRMTAMNPDDSRSNILRQAMNVVEMNLDNPDLSPALVARTVGVSLRTLHREFSALGDSLMSFARRRRLQRAYADLAQVRDGVAISDVAARWCFSDASHFIKTFRSVYGTTPAAYLRTLKS</sequence>
<dbReference type="SUPFAM" id="SSF46689">
    <property type="entry name" value="Homeodomain-like"/>
    <property type="match status" value="1"/>
</dbReference>
<dbReference type="AlphaFoldDB" id="A0A6G9H8W1"/>
<dbReference type="KEGG" id="slia:HA039_03845"/>
<proteinExistence type="predicted"/>
<keyword evidence="6" id="KW-1185">Reference proteome</keyword>
<dbReference type="GO" id="GO:0003700">
    <property type="term" value="F:DNA-binding transcription factor activity"/>
    <property type="evidence" value="ECO:0007669"/>
    <property type="project" value="InterPro"/>
</dbReference>
<evidence type="ECO:0000256" key="3">
    <source>
        <dbReference type="ARBA" id="ARBA00023163"/>
    </source>
</evidence>
<keyword evidence="3" id="KW-0804">Transcription</keyword>
<dbReference type="SMART" id="SM00342">
    <property type="entry name" value="HTH_ARAC"/>
    <property type="match status" value="1"/>
</dbReference>
<dbReference type="Pfam" id="PF12833">
    <property type="entry name" value="HTH_18"/>
    <property type="match status" value="1"/>
</dbReference>